<organism evidence="2 3">
    <name type="scientific">Agrobacterium tumefaciens</name>
    <dbReference type="NCBI Taxonomy" id="358"/>
    <lineage>
        <taxon>Bacteria</taxon>
        <taxon>Pseudomonadati</taxon>
        <taxon>Pseudomonadota</taxon>
        <taxon>Alphaproteobacteria</taxon>
        <taxon>Hyphomicrobiales</taxon>
        <taxon>Rhizobiaceae</taxon>
        <taxon>Rhizobium/Agrobacterium group</taxon>
        <taxon>Agrobacterium</taxon>
        <taxon>Agrobacterium tumefaciens complex</taxon>
    </lineage>
</organism>
<dbReference type="SUPFAM" id="SSF81606">
    <property type="entry name" value="PP2C-like"/>
    <property type="match status" value="1"/>
</dbReference>
<evidence type="ECO:0000259" key="1">
    <source>
        <dbReference type="PROSITE" id="PS51746"/>
    </source>
</evidence>
<dbReference type="InterPro" id="IPR036457">
    <property type="entry name" value="PPM-type-like_dom_sf"/>
</dbReference>
<protein>
    <submittedName>
        <fullName evidence="2">Serine/threonine-protein phosphatase</fullName>
    </submittedName>
</protein>
<proteinExistence type="predicted"/>
<dbReference type="SMART" id="SM00332">
    <property type="entry name" value="PP2Cc"/>
    <property type="match status" value="1"/>
</dbReference>
<dbReference type="PANTHER" id="PTHR47992">
    <property type="entry name" value="PROTEIN PHOSPHATASE"/>
    <property type="match status" value="1"/>
</dbReference>
<accession>A0AAE6EI64</accession>
<dbReference type="InterPro" id="IPR001932">
    <property type="entry name" value="PPM-type_phosphatase-like_dom"/>
</dbReference>
<dbReference type="Pfam" id="PF13672">
    <property type="entry name" value="PP2C_2"/>
    <property type="match status" value="1"/>
</dbReference>
<dbReference type="SMART" id="SM00331">
    <property type="entry name" value="PP2C_SIG"/>
    <property type="match status" value="1"/>
</dbReference>
<dbReference type="EMBL" id="CP039900">
    <property type="protein sequence ID" value="QCL82773.1"/>
    <property type="molecule type" value="Genomic_DNA"/>
</dbReference>
<dbReference type="PROSITE" id="PS51746">
    <property type="entry name" value="PPM_2"/>
    <property type="match status" value="1"/>
</dbReference>
<dbReference type="Proteomes" id="UP000298579">
    <property type="component" value="Plasmid pAtCFBP5877b"/>
</dbReference>
<dbReference type="Gene3D" id="3.60.40.10">
    <property type="entry name" value="PPM-type phosphatase domain"/>
    <property type="match status" value="1"/>
</dbReference>
<dbReference type="CDD" id="cd00143">
    <property type="entry name" value="PP2Cc"/>
    <property type="match status" value="1"/>
</dbReference>
<keyword evidence="2" id="KW-0614">Plasmid</keyword>
<name>A0AAE6EI64_AGRTU</name>
<sequence>MECKLPSDIAKVSISAATHKGYARNSNEDSFLVDHRIGGGDFDQLAIELVTASDAIVLAIADGLGGHKAGEVASRYAVEQISANCDDVDFGDDTSVSELLDSISRGLHHRMLETPDLLGMGTTIVLAVVTAQSLTFINVGDSRGYVIDENGLRQATHDDVPPSSSTAPRRKGAITQALGGMSLQTRVRPHIHRSSPPAGDWSLILCSDGVTDFLSSDEIASIGRSGTADAMTLIDSALRAGGEDNISAIVARCTQPPFTNGQIDP</sequence>
<geneLocation type="plasmid" evidence="3">
    <name>patcfbp5877b</name>
</geneLocation>
<evidence type="ECO:0000313" key="3">
    <source>
        <dbReference type="Proteomes" id="UP000298579"/>
    </source>
</evidence>
<feature type="domain" description="PPM-type phosphatase" evidence="1">
    <location>
        <begin position="13"/>
        <end position="253"/>
    </location>
</feature>
<dbReference type="AlphaFoldDB" id="A0AAE6EI64"/>
<reference evidence="2 3" key="1">
    <citation type="submission" date="2019-04" db="EMBL/GenBank/DDBJ databases">
        <title>Complete genome sequence of Agrobacterium tumefaciens CFBP5877.</title>
        <authorList>
            <person name="Huang Y.-Y."/>
            <person name="Chiang H.-Y."/>
            <person name="Chou L."/>
            <person name="Lai E.-M."/>
            <person name="Kuo C.-H."/>
        </authorList>
    </citation>
    <scope>NUCLEOTIDE SEQUENCE [LARGE SCALE GENOMIC DNA]</scope>
    <source>
        <strain evidence="2 3">CFBP5877</strain>
        <plasmid evidence="3">patcfbp5877b</plasmid>
    </source>
</reference>
<dbReference type="InterPro" id="IPR015655">
    <property type="entry name" value="PP2C"/>
</dbReference>
<evidence type="ECO:0000313" key="2">
    <source>
        <dbReference type="EMBL" id="QCL82773.1"/>
    </source>
</evidence>
<dbReference type="GO" id="GO:0004722">
    <property type="term" value="F:protein serine/threonine phosphatase activity"/>
    <property type="evidence" value="ECO:0007669"/>
    <property type="project" value="InterPro"/>
</dbReference>
<gene>
    <name evidence="2" type="ORF">CFBP5877_27105</name>
</gene>